<dbReference type="Gene3D" id="3.40.50.720">
    <property type="entry name" value="NAD(P)-binding Rossmann-like Domain"/>
    <property type="match status" value="1"/>
</dbReference>
<dbReference type="InterPro" id="IPR002347">
    <property type="entry name" value="SDR_fam"/>
</dbReference>
<dbReference type="PANTHER" id="PTHR43477">
    <property type="entry name" value="DIHYDROANTICAPSIN 7-DEHYDROGENASE"/>
    <property type="match status" value="1"/>
</dbReference>
<dbReference type="KEGG" id="pbh:AAW51_5213"/>
<evidence type="ECO:0000256" key="1">
    <source>
        <dbReference type="ARBA" id="ARBA00006484"/>
    </source>
</evidence>
<evidence type="ECO:0000256" key="2">
    <source>
        <dbReference type="ARBA" id="ARBA00023002"/>
    </source>
</evidence>
<comment type="similarity">
    <text evidence="1">Belongs to the short-chain dehydrogenases/reductases (SDR) family.</text>
</comment>
<dbReference type="CDD" id="cd05233">
    <property type="entry name" value="SDR_c"/>
    <property type="match status" value="1"/>
</dbReference>
<dbReference type="Pfam" id="PF13561">
    <property type="entry name" value="adh_short_C2"/>
    <property type="match status" value="1"/>
</dbReference>
<dbReference type="RefSeq" id="WP_083438592.1">
    <property type="nucleotide sequence ID" value="NZ_CP011371.1"/>
</dbReference>
<organism evidence="3 4">
    <name type="scientific">Caldimonas brevitalea</name>
    <dbReference type="NCBI Taxonomy" id="413882"/>
    <lineage>
        <taxon>Bacteria</taxon>
        <taxon>Pseudomonadati</taxon>
        <taxon>Pseudomonadota</taxon>
        <taxon>Betaproteobacteria</taxon>
        <taxon>Burkholderiales</taxon>
        <taxon>Sphaerotilaceae</taxon>
        <taxon>Caldimonas</taxon>
    </lineage>
</organism>
<dbReference type="FunFam" id="3.40.50.720:FF:000084">
    <property type="entry name" value="Short-chain dehydrogenase reductase"/>
    <property type="match status" value="1"/>
</dbReference>
<dbReference type="OrthoDB" id="9803333at2"/>
<dbReference type="InterPro" id="IPR036291">
    <property type="entry name" value="NAD(P)-bd_dom_sf"/>
</dbReference>
<keyword evidence="4" id="KW-1185">Reference proteome</keyword>
<proteinExistence type="inferred from homology"/>
<dbReference type="PANTHER" id="PTHR43477:SF1">
    <property type="entry name" value="DIHYDROANTICAPSIN 7-DEHYDROGENASE"/>
    <property type="match status" value="1"/>
</dbReference>
<accession>A0A0G3BR55</accession>
<dbReference type="PRINTS" id="PR00081">
    <property type="entry name" value="GDHRDH"/>
</dbReference>
<dbReference type="AlphaFoldDB" id="A0A0G3BR55"/>
<dbReference type="STRING" id="413882.AAW51_5213"/>
<dbReference type="PATRIC" id="fig|413882.6.peg.5442"/>
<sequence>MSPYAGKNVIVIGGTHGMGRATAEILAEAGARVLITGHNQENVDRAQAELAGRATVLRSNVASLADIDVLARRVRESGTPVDALFVFAATAAFESFDQVREDSYDQHFGINTKGAFFTVQRLAPCMADGGSITMTTVTPAPANPGMSVYLGTKAAVTAFVRSFAAELLPRRIRVNAVAPGFIDTPTLGLAGLTPEQRAEVSALGDAITPMQRHGNMIEVARAALFLGFDATFTTGVELAVDGGLSTVAVPG</sequence>
<name>A0A0G3BR55_9BURK</name>
<gene>
    <name evidence="3" type="ORF">AAW51_5213</name>
</gene>
<dbReference type="Proteomes" id="UP000035352">
    <property type="component" value="Chromosome"/>
</dbReference>
<dbReference type="SUPFAM" id="SSF51735">
    <property type="entry name" value="NAD(P)-binding Rossmann-fold domains"/>
    <property type="match status" value="1"/>
</dbReference>
<evidence type="ECO:0000313" key="4">
    <source>
        <dbReference type="Proteomes" id="UP000035352"/>
    </source>
</evidence>
<dbReference type="GO" id="GO:0016491">
    <property type="term" value="F:oxidoreductase activity"/>
    <property type="evidence" value="ECO:0007669"/>
    <property type="project" value="UniProtKB-KW"/>
</dbReference>
<reference evidence="3 4" key="1">
    <citation type="submission" date="2015-05" db="EMBL/GenBank/DDBJ databases">
        <authorList>
            <person name="Tang B."/>
            <person name="Yu Y."/>
        </authorList>
    </citation>
    <scope>NUCLEOTIDE SEQUENCE [LARGE SCALE GENOMIC DNA]</scope>
    <source>
        <strain evidence="3 4">DSM 7029</strain>
    </source>
</reference>
<protein>
    <submittedName>
        <fullName evidence="3">3-oxoacyl-[acyl-carrier protein] reductase</fullName>
    </submittedName>
</protein>
<keyword evidence="2" id="KW-0560">Oxidoreductase</keyword>
<evidence type="ECO:0000313" key="3">
    <source>
        <dbReference type="EMBL" id="AKJ31904.1"/>
    </source>
</evidence>
<dbReference type="EMBL" id="CP011371">
    <property type="protein sequence ID" value="AKJ31904.1"/>
    <property type="molecule type" value="Genomic_DNA"/>
</dbReference>
<dbReference type="InterPro" id="IPR051122">
    <property type="entry name" value="SDR_DHRS6-like"/>
</dbReference>